<dbReference type="GO" id="GO:0004497">
    <property type="term" value="F:monooxygenase activity"/>
    <property type="evidence" value="ECO:0007669"/>
    <property type="project" value="UniProtKB-KW"/>
</dbReference>
<organism evidence="9 10">
    <name type="scientific">Streptomyces albus (strain ATCC 21838 / DSM 41398 / FERM P-419 / JCM 4703 / NBRC 107858)</name>
    <dbReference type="NCBI Taxonomy" id="1081613"/>
    <lineage>
        <taxon>Bacteria</taxon>
        <taxon>Bacillati</taxon>
        <taxon>Actinomycetota</taxon>
        <taxon>Actinomycetes</taxon>
        <taxon>Kitasatosporales</taxon>
        <taxon>Streptomycetaceae</taxon>
        <taxon>Streptomyces</taxon>
    </lineage>
</organism>
<dbReference type="PANTHER" id="PTHR46696:SF1">
    <property type="entry name" value="CYTOCHROME P450 YJIB-RELATED"/>
    <property type="match status" value="1"/>
</dbReference>
<dbReference type="Gene3D" id="1.10.630.10">
    <property type="entry name" value="Cytochrome P450"/>
    <property type="match status" value="1"/>
</dbReference>
<name>A0A0B5EZ78_STRA4</name>
<protein>
    <submittedName>
        <fullName evidence="9">Cytochrome P450 monooxygenase CYP105B2</fullName>
    </submittedName>
</protein>
<dbReference type="GO" id="GO:0020037">
    <property type="term" value="F:heme binding"/>
    <property type="evidence" value="ECO:0007669"/>
    <property type="project" value="InterPro"/>
</dbReference>
<keyword evidence="3 7" id="KW-0479">Metal-binding</keyword>
<dbReference type="AlphaFoldDB" id="A0A0B5EZ78"/>
<comment type="similarity">
    <text evidence="1 7">Belongs to the cytochrome P450 family.</text>
</comment>
<dbReference type="GO" id="GO:0016705">
    <property type="term" value="F:oxidoreductase activity, acting on paired donors, with incorporation or reduction of molecular oxygen"/>
    <property type="evidence" value="ECO:0007669"/>
    <property type="project" value="InterPro"/>
</dbReference>
<keyword evidence="10" id="KW-1185">Reference proteome</keyword>
<accession>A0A0B5EZ78</accession>
<dbReference type="PROSITE" id="PS00086">
    <property type="entry name" value="CYTOCHROME_P450"/>
    <property type="match status" value="1"/>
</dbReference>
<dbReference type="SUPFAM" id="SSF48264">
    <property type="entry name" value="Cytochrome P450"/>
    <property type="match status" value="1"/>
</dbReference>
<dbReference type="InterPro" id="IPR017972">
    <property type="entry name" value="Cyt_P450_CS"/>
</dbReference>
<evidence type="ECO:0000256" key="8">
    <source>
        <dbReference type="SAM" id="MobiDB-lite"/>
    </source>
</evidence>
<keyword evidence="6 7" id="KW-0503">Monooxygenase</keyword>
<evidence type="ECO:0000313" key="9">
    <source>
        <dbReference type="EMBL" id="AJE87109.1"/>
    </source>
</evidence>
<dbReference type="InterPro" id="IPR036396">
    <property type="entry name" value="Cyt_P450_sf"/>
</dbReference>
<dbReference type="Pfam" id="PF00067">
    <property type="entry name" value="p450"/>
    <property type="match status" value="2"/>
</dbReference>
<evidence type="ECO:0000256" key="4">
    <source>
        <dbReference type="ARBA" id="ARBA00023002"/>
    </source>
</evidence>
<keyword evidence="4 7" id="KW-0560">Oxidoreductase</keyword>
<gene>
    <name evidence="9" type="ORF">SLNWT_6733</name>
</gene>
<evidence type="ECO:0000256" key="6">
    <source>
        <dbReference type="ARBA" id="ARBA00023033"/>
    </source>
</evidence>
<dbReference type="CDD" id="cd11030">
    <property type="entry name" value="CYP105-like"/>
    <property type="match status" value="1"/>
</dbReference>
<evidence type="ECO:0000256" key="2">
    <source>
        <dbReference type="ARBA" id="ARBA00022617"/>
    </source>
</evidence>
<dbReference type="GO" id="GO:0005506">
    <property type="term" value="F:iron ion binding"/>
    <property type="evidence" value="ECO:0007669"/>
    <property type="project" value="InterPro"/>
</dbReference>
<dbReference type="EMBL" id="CP010519">
    <property type="protein sequence ID" value="AJE87109.1"/>
    <property type="molecule type" value="Genomic_DNA"/>
</dbReference>
<evidence type="ECO:0000256" key="1">
    <source>
        <dbReference type="ARBA" id="ARBA00010617"/>
    </source>
</evidence>
<keyword evidence="2 7" id="KW-0349">Heme</keyword>
<feature type="region of interest" description="Disordered" evidence="8">
    <location>
        <begin position="1"/>
        <end position="26"/>
    </location>
</feature>
<dbReference type="PRINTS" id="PR00359">
    <property type="entry name" value="BP450"/>
</dbReference>
<dbReference type="KEGG" id="sals:SLNWT_6733"/>
<dbReference type="Proteomes" id="UP000031523">
    <property type="component" value="Chromosome"/>
</dbReference>
<sequence length="402" mass="44321">MAVPAPQTLTDVPAPRRSGCPFDPAPAYEQARREEPVSRIRLWDGSWCWLVTRHQDVRTVLRDQRFSADSSRPGFPFLSPGRRVLGTGRTSFIRQDDPEHARLRRMLTADFMVRRTEELRPRIQELADALLDTMTAHGRREADLVPEFALPLPSVVICLLLGVPYADHDFFQHLSSVMLRTASSPAEISAAQDELQGYLADLAGRRRGQPDEGILSRLAAEGELDDEEIASVGRLLLIAGHETTANMTALSVLALLRHPDQLARLRAGGPQERKAAVEELLRYLTIVQDGVVRLATEDVSLGGTGIAAGEGVLCMLSSANRDEAAFPGEAGLDLGRDARRHLAFGFGVHQCLGQALARVELQVALGTLLSRLPELRLAVPFEEIRFREDMLVYGVHALPVTW</sequence>
<dbReference type="FunFam" id="1.10.630.10:FF:000018">
    <property type="entry name" value="Cytochrome P450 monooxygenase"/>
    <property type="match status" value="1"/>
</dbReference>
<evidence type="ECO:0000256" key="3">
    <source>
        <dbReference type="ARBA" id="ARBA00022723"/>
    </source>
</evidence>
<keyword evidence="5 7" id="KW-0408">Iron</keyword>
<evidence type="ECO:0000256" key="7">
    <source>
        <dbReference type="RuleBase" id="RU000461"/>
    </source>
</evidence>
<dbReference type="PRINTS" id="PR00385">
    <property type="entry name" value="P450"/>
</dbReference>
<evidence type="ECO:0000256" key="5">
    <source>
        <dbReference type="ARBA" id="ARBA00023004"/>
    </source>
</evidence>
<proteinExistence type="inferred from homology"/>
<evidence type="ECO:0000313" key="10">
    <source>
        <dbReference type="Proteomes" id="UP000031523"/>
    </source>
</evidence>
<dbReference type="PANTHER" id="PTHR46696">
    <property type="entry name" value="P450, PUTATIVE (EUROFUNG)-RELATED"/>
    <property type="match status" value="1"/>
</dbReference>
<reference evidence="9 10" key="1">
    <citation type="submission" date="2015-01" db="EMBL/GenBank/DDBJ databases">
        <title>Enhanced salinomycin production by adjusting the supply of polyketide extender units in Streptomyce albus DSM 41398.</title>
        <authorList>
            <person name="Lu C."/>
        </authorList>
    </citation>
    <scope>NUCLEOTIDE SEQUENCE [LARGE SCALE GENOMIC DNA]</scope>
    <source>
        <strain evidence="10">ATCC 21838 / DSM 41398 / FERM P-419 / JCM 4703 / NBRC 107858</strain>
    </source>
</reference>
<dbReference type="InterPro" id="IPR002397">
    <property type="entry name" value="Cyt_P450_B"/>
</dbReference>
<dbReference type="InterPro" id="IPR001128">
    <property type="entry name" value="Cyt_P450"/>
</dbReference>